<dbReference type="Gene3D" id="1.20.1070.10">
    <property type="entry name" value="Rhodopsin 7-helix transmembrane proteins"/>
    <property type="match status" value="1"/>
</dbReference>
<feature type="region of interest" description="Disordered" evidence="11">
    <location>
        <begin position="484"/>
        <end position="509"/>
    </location>
</feature>
<evidence type="ECO:0000256" key="1">
    <source>
        <dbReference type="ARBA" id="ARBA00004651"/>
    </source>
</evidence>
<evidence type="ECO:0000256" key="11">
    <source>
        <dbReference type="SAM" id="MobiDB-lite"/>
    </source>
</evidence>
<dbReference type="FunFam" id="1.20.1070.10:FF:000133">
    <property type="entry name" value="Glucagon receptor a"/>
    <property type="match status" value="1"/>
</dbReference>
<dbReference type="InterPro" id="IPR036445">
    <property type="entry name" value="GPCR_2_extracell_dom_sf"/>
</dbReference>
<keyword evidence="7 12" id="KW-0472">Membrane</keyword>
<name>A0A8C3FBG3_CHRPI</name>
<evidence type="ECO:0000259" key="13">
    <source>
        <dbReference type="PROSITE" id="PS50227"/>
    </source>
</evidence>
<dbReference type="GO" id="GO:0017046">
    <property type="term" value="F:peptide hormone binding"/>
    <property type="evidence" value="ECO:0007669"/>
    <property type="project" value="TreeGrafter"/>
</dbReference>
<evidence type="ECO:0008006" key="17">
    <source>
        <dbReference type="Google" id="ProtNLM"/>
    </source>
</evidence>
<dbReference type="SMART" id="SM00008">
    <property type="entry name" value="HormR"/>
    <property type="match status" value="1"/>
</dbReference>
<evidence type="ECO:0000256" key="2">
    <source>
        <dbReference type="ARBA" id="ARBA00005314"/>
    </source>
</evidence>
<evidence type="ECO:0000256" key="9">
    <source>
        <dbReference type="ARBA" id="ARBA00023180"/>
    </source>
</evidence>
<evidence type="ECO:0000256" key="3">
    <source>
        <dbReference type="ARBA" id="ARBA00022475"/>
    </source>
</evidence>
<evidence type="ECO:0000256" key="7">
    <source>
        <dbReference type="ARBA" id="ARBA00023136"/>
    </source>
</evidence>
<dbReference type="PRINTS" id="PR01129">
    <property type="entry name" value="GIPRECEPTOR"/>
</dbReference>
<proteinExistence type="inferred from homology"/>
<dbReference type="PANTHER" id="PTHR45620:SF5">
    <property type="entry name" value="GASTRIC INHIBITORY POLYPEPTIDE RECEPTOR"/>
    <property type="match status" value="1"/>
</dbReference>
<dbReference type="GO" id="GO:0007188">
    <property type="term" value="P:adenylate cyclase-modulating G protein-coupled receptor signaling pathway"/>
    <property type="evidence" value="ECO:0007669"/>
    <property type="project" value="TreeGrafter"/>
</dbReference>
<dbReference type="CDD" id="cd15929">
    <property type="entry name" value="7tmB1_GlucagonR-like"/>
    <property type="match status" value="1"/>
</dbReference>
<organism evidence="15 16">
    <name type="scientific">Chrysemys picta bellii</name>
    <name type="common">Western painted turtle</name>
    <name type="synonym">Emys bellii</name>
    <dbReference type="NCBI Taxonomy" id="8478"/>
    <lineage>
        <taxon>Eukaryota</taxon>
        <taxon>Metazoa</taxon>
        <taxon>Chordata</taxon>
        <taxon>Craniata</taxon>
        <taxon>Vertebrata</taxon>
        <taxon>Euteleostomi</taxon>
        <taxon>Archelosauria</taxon>
        <taxon>Testudinata</taxon>
        <taxon>Testudines</taxon>
        <taxon>Cryptodira</taxon>
        <taxon>Durocryptodira</taxon>
        <taxon>Testudinoidea</taxon>
        <taxon>Emydidae</taxon>
        <taxon>Chrysemys</taxon>
    </lineage>
</organism>
<dbReference type="PROSITE" id="PS50227">
    <property type="entry name" value="G_PROTEIN_RECEP_F2_3"/>
    <property type="match status" value="1"/>
</dbReference>
<feature type="transmembrane region" description="Helical" evidence="12">
    <location>
        <begin position="248"/>
        <end position="268"/>
    </location>
</feature>
<keyword evidence="6" id="KW-0297">G-protein coupled receptor</keyword>
<feature type="region of interest" description="Disordered" evidence="11">
    <location>
        <begin position="421"/>
        <end position="469"/>
    </location>
</feature>
<dbReference type="Proteomes" id="UP000694380">
    <property type="component" value="Unplaced"/>
</dbReference>
<dbReference type="PANTHER" id="PTHR45620">
    <property type="entry name" value="PDF RECEPTOR-LIKE PROTEIN-RELATED"/>
    <property type="match status" value="1"/>
</dbReference>
<dbReference type="AlphaFoldDB" id="A0A8C3FBG3"/>
<comment type="similarity">
    <text evidence="2">Belongs to the G-protein coupled receptor 2 family.</text>
</comment>
<evidence type="ECO:0000256" key="8">
    <source>
        <dbReference type="ARBA" id="ARBA00023170"/>
    </source>
</evidence>
<evidence type="ECO:0000256" key="12">
    <source>
        <dbReference type="SAM" id="Phobius"/>
    </source>
</evidence>
<dbReference type="Pfam" id="PF02793">
    <property type="entry name" value="HRM"/>
    <property type="match status" value="1"/>
</dbReference>
<dbReference type="GO" id="GO:0007166">
    <property type="term" value="P:cell surface receptor signaling pathway"/>
    <property type="evidence" value="ECO:0007669"/>
    <property type="project" value="InterPro"/>
</dbReference>
<dbReference type="InterPro" id="IPR001749">
    <property type="entry name" value="GPCR_2_GIP_rcpt"/>
</dbReference>
<evidence type="ECO:0000313" key="15">
    <source>
        <dbReference type="Ensembl" id="ENSCPBP00000005877.1"/>
    </source>
</evidence>
<keyword evidence="4 12" id="KW-0812">Transmembrane</keyword>
<dbReference type="PROSITE" id="PS50261">
    <property type="entry name" value="G_PROTEIN_RECEP_F2_4"/>
    <property type="match status" value="1"/>
</dbReference>
<dbReference type="GeneTree" id="ENSGT00940000157969"/>
<evidence type="ECO:0000256" key="10">
    <source>
        <dbReference type="ARBA" id="ARBA00023224"/>
    </source>
</evidence>
<sequence length="509" mass="57912">WLHPEPFALTPILLQASSSEKSAKDMFAAWRQYQQECERSMAEEPEPTGLVCNRTFDMYACWGDTLPNTTAMVPCPWYLPWHHHGKYPFLRGSFQEGAKEGARSPDLTLRRVPLQKQVRFLEQFRLMYTVGYSLSLVSLLLALLLLLAFRKLRCTRNYIHVNLFLSFMLRAVSILTRDALLRVRFSKDLRHEGDLFHLLGDQAAAGCRLAQVLTQYCVGANYYWLLVEGLYLHNLLVLMAISEESCFVGYLLVGWGAPILFVIPWVIIRYLYENNQCWERNDNMAYWWIIRCPILLAILVNFVIFLRIIKILVSKLRAHQMRYTDYKFRLAKSTLTLIPLLGIHEVVFALVTEEQAQGTLRYVKLFFELFLSSFQVGSRAGHPGVQSEIRRKWQRCQLGANLLEKPGHSCSHGPSCRCQQGKASEGGCPRRPSPPGKRGAEAESNCSSENSTGGSQLQQQQRRPYASTAGSKSYCYIPVQTQPAGRLGGKELLPSAREPGDNKISESCC</sequence>
<keyword evidence="16" id="KW-1185">Reference proteome</keyword>
<dbReference type="InterPro" id="IPR017981">
    <property type="entry name" value="GPCR_2-like_7TM"/>
</dbReference>
<evidence type="ECO:0000313" key="16">
    <source>
        <dbReference type="Proteomes" id="UP000694380"/>
    </source>
</evidence>
<evidence type="ECO:0000259" key="14">
    <source>
        <dbReference type="PROSITE" id="PS50261"/>
    </source>
</evidence>
<dbReference type="PROSITE" id="PS00649">
    <property type="entry name" value="G_PROTEIN_RECEP_F2_1"/>
    <property type="match status" value="1"/>
</dbReference>
<dbReference type="GO" id="GO:0005886">
    <property type="term" value="C:plasma membrane"/>
    <property type="evidence" value="ECO:0007669"/>
    <property type="project" value="UniProtKB-SubCell"/>
</dbReference>
<dbReference type="Ensembl" id="ENSCPBT00000007133.1">
    <property type="protein sequence ID" value="ENSCPBP00000005877.1"/>
    <property type="gene ID" value="ENSCPBG00000004691.1"/>
</dbReference>
<feature type="domain" description="G-protein coupled receptors family 2 profile 1" evidence="13">
    <location>
        <begin position="36"/>
        <end position="97"/>
    </location>
</feature>
<dbReference type="SUPFAM" id="SSF111418">
    <property type="entry name" value="Hormone receptor domain"/>
    <property type="match status" value="1"/>
</dbReference>
<keyword evidence="9" id="KW-0325">Glycoprotein</keyword>
<dbReference type="Gene3D" id="4.10.1240.10">
    <property type="entry name" value="GPCR, family 2, extracellular hormone receptor domain"/>
    <property type="match status" value="1"/>
</dbReference>
<dbReference type="Pfam" id="PF00002">
    <property type="entry name" value="7tm_2"/>
    <property type="match status" value="1"/>
</dbReference>
<feature type="transmembrane region" description="Helical" evidence="12">
    <location>
        <begin position="330"/>
        <end position="351"/>
    </location>
</feature>
<feature type="compositionally biased region" description="Low complexity" evidence="11">
    <location>
        <begin position="442"/>
        <end position="451"/>
    </location>
</feature>
<keyword evidence="8" id="KW-0675">Receptor</keyword>
<feature type="transmembrane region" description="Helical" evidence="12">
    <location>
        <begin position="126"/>
        <end position="149"/>
    </location>
</feature>
<evidence type="ECO:0000256" key="5">
    <source>
        <dbReference type="ARBA" id="ARBA00022989"/>
    </source>
</evidence>
<keyword evidence="3" id="KW-1003">Cell membrane</keyword>
<dbReference type="InterPro" id="IPR001879">
    <property type="entry name" value="GPCR_2_extracellular_dom"/>
</dbReference>
<keyword evidence="5 12" id="KW-1133">Transmembrane helix</keyword>
<dbReference type="InterPro" id="IPR017983">
    <property type="entry name" value="GPCR_2_secretin-like_CS"/>
</dbReference>
<dbReference type="PRINTS" id="PR00249">
    <property type="entry name" value="GPCRSECRETIN"/>
</dbReference>
<reference evidence="15" key="1">
    <citation type="submission" date="2025-08" db="UniProtKB">
        <authorList>
            <consortium name="Ensembl"/>
        </authorList>
    </citation>
    <scope>IDENTIFICATION</scope>
</reference>
<evidence type="ECO:0000256" key="4">
    <source>
        <dbReference type="ARBA" id="ARBA00022692"/>
    </source>
</evidence>
<dbReference type="InterPro" id="IPR050332">
    <property type="entry name" value="GPCR_2"/>
</dbReference>
<feature type="domain" description="G-protein coupled receptors family 2 profile 2" evidence="14">
    <location>
        <begin position="124"/>
        <end position="375"/>
    </location>
</feature>
<evidence type="ECO:0000256" key="6">
    <source>
        <dbReference type="ARBA" id="ARBA00023040"/>
    </source>
</evidence>
<feature type="compositionally biased region" description="Polar residues" evidence="11">
    <location>
        <begin position="452"/>
        <end position="462"/>
    </location>
</feature>
<feature type="transmembrane region" description="Helical" evidence="12">
    <location>
        <begin position="288"/>
        <end position="309"/>
    </location>
</feature>
<dbReference type="GO" id="GO:0008528">
    <property type="term" value="F:G protein-coupled peptide receptor activity"/>
    <property type="evidence" value="ECO:0007669"/>
    <property type="project" value="TreeGrafter"/>
</dbReference>
<reference evidence="15" key="2">
    <citation type="submission" date="2025-09" db="UniProtKB">
        <authorList>
            <consortium name="Ensembl"/>
        </authorList>
    </citation>
    <scope>IDENTIFICATION</scope>
</reference>
<protein>
    <recommendedName>
        <fullName evidence="17">Gastric inhibitory polypeptide receptor</fullName>
    </recommendedName>
</protein>
<dbReference type="GO" id="GO:0016519">
    <property type="term" value="F:gastric inhibitory peptide receptor activity"/>
    <property type="evidence" value="ECO:0007669"/>
    <property type="project" value="InterPro"/>
</dbReference>
<keyword evidence="10" id="KW-0807">Transducer</keyword>
<comment type="subcellular location">
    <subcellularLocation>
        <location evidence="1">Cell membrane</location>
        <topology evidence="1">Multi-pass membrane protein</topology>
    </subcellularLocation>
</comment>
<dbReference type="InterPro" id="IPR000832">
    <property type="entry name" value="GPCR_2_secretin-like"/>
</dbReference>
<feature type="compositionally biased region" description="Basic and acidic residues" evidence="11">
    <location>
        <begin position="498"/>
        <end position="509"/>
    </location>
</feature>
<accession>A0A8C3FBG3</accession>